<dbReference type="Proteomes" id="UP001152087">
    <property type="component" value="Unassembled WGS sequence"/>
</dbReference>
<evidence type="ECO:0000313" key="2">
    <source>
        <dbReference type="Proteomes" id="UP001152087"/>
    </source>
</evidence>
<evidence type="ECO:0000313" key="1">
    <source>
        <dbReference type="EMBL" id="KAJ4193524.1"/>
    </source>
</evidence>
<organism evidence="1 2">
    <name type="scientific">Fusarium falciforme</name>
    <dbReference type="NCBI Taxonomy" id="195108"/>
    <lineage>
        <taxon>Eukaryota</taxon>
        <taxon>Fungi</taxon>
        <taxon>Dikarya</taxon>
        <taxon>Ascomycota</taxon>
        <taxon>Pezizomycotina</taxon>
        <taxon>Sordariomycetes</taxon>
        <taxon>Hypocreomycetidae</taxon>
        <taxon>Hypocreales</taxon>
        <taxon>Nectriaceae</taxon>
        <taxon>Fusarium</taxon>
        <taxon>Fusarium solani species complex</taxon>
    </lineage>
</organism>
<keyword evidence="2" id="KW-1185">Reference proteome</keyword>
<dbReference type="AlphaFoldDB" id="A0A9W8REZ2"/>
<name>A0A9W8REZ2_9HYPO</name>
<gene>
    <name evidence="1" type="ORF">NW755_003517</name>
</gene>
<sequence>MIMTISYIVDTLEMRHPSNFAVAEEGDKFAHIFSRAARGGVVKALAKLGAAFDAIAISHQREHNLLGSQNQEDIEQHIRIYEDKVLARQLEMIQPGGESAFSEPLHLRSGDTGFLEWNTAVQDFRSEVARAMEDTHIAQAAIDIVFSRLPI</sequence>
<proteinExistence type="predicted"/>
<reference evidence="1" key="1">
    <citation type="submission" date="2022-09" db="EMBL/GenBank/DDBJ databases">
        <title>Fusarium specimens isolated from Avocado Roots.</title>
        <authorList>
            <person name="Stajich J."/>
            <person name="Roper C."/>
            <person name="Heimlech-Rivalta G."/>
        </authorList>
    </citation>
    <scope>NUCLEOTIDE SEQUENCE</scope>
    <source>
        <strain evidence="1">A02</strain>
    </source>
</reference>
<accession>A0A9W8REZ2</accession>
<dbReference type="EMBL" id="JAOQAV010000006">
    <property type="protein sequence ID" value="KAJ4193524.1"/>
    <property type="molecule type" value="Genomic_DNA"/>
</dbReference>
<protein>
    <submittedName>
        <fullName evidence="1">Uncharacterized protein</fullName>
    </submittedName>
</protein>
<comment type="caution">
    <text evidence="1">The sequence shown here is derived from an EMBL/GenBank/DDBJ whole genome shotgun (WGS) entry which is preliminary data.</text>
</comment>